<evidence type="ECO:0000256" key="6">
    <source>
        <dbReference type="ARBA" id="ARBA00022989"/>
    </source>
</evidence>
<feature type="transmembrane region" description="Helical" evidence="12">
    <location>
        <begin position="767"/>
        <end position="787"/>
    </location>
</feature>
<reference evidence="14" key="1">
    <citation type="submission" date="2025-08" db="UniProtKB">
        <authorList>
            <consortium name="Ensembl"/>
        </authorList>
    </citation>
    <scope>IDENTIFICATION</scope>
</reference>
<evidence type="ECO:0000256" key="10">
    <source>
        <dbReference type="ARBA" id="ARBA00023180"/>
    </source>
</evidence>
<evidence type="ECO:0000256" key="4">
    <source>
        <dbReference type="ARBA" id="ARBA00022692"/>
    </source>
</evidence>
<dbReference type="GO" id="GO:0004930">
    <property type="term" value="F:G protein-coupled receptor activity"/>
    <property type="evidence" value="ECO:0007669"/>
    <property type="project" value="UniProtKB-KW"/>
</dbReference>
<comment type="similarity">
    <text evidence="2">Belongs to the G-protein coupled receptor 3 family.</text>
</comment>
<feature type="transmembrane region" description="Helical" evidence="12">
    <location>
        <begin position="610"/>
        <end position="632"/>
    </location>
</feature>
<feature type="transmembrane region" description="Helical" evidence="12">
    <location>
        <begin position="644"/>
        <end position="667"/>
    </location>
</feature>
<organism evidence="14 15">
    <name type="scientific">Erpetoichthys calabaricus</name>
    <name type="common">Rope fish</name>
    <name type="synonym">Calamoichthys calabaricus</name>
    <dbReference type="NCBI Taxonomy" id="27687"/>
    <lineage>
        <taxon>Eukaryota</taxon>
        <taxon>Metazoa</taxon>
        <taxon>Chordata</taxon>
        <taxon>Craniata</taxon>
        <taxon>Vertebrata</taxon>
        <taxon>Euteleostomi</taxon>
        <taxon>Actinopterygii</taxon>
        <taxon>Polypteriformes</taxon>
        <taxon>Polypteridae</taxon>
        <taxon>Erpetoichthys</taxon>
    </lineage>
</organism>
<protein>
    <submittedName>
        <fullName evidence="14">Extracellular calcium-sensing receptor-like</fullName>
    </submittedName>
</protein>
<keyword evidence="3" id="KW-1003">Cell membrane</keyword>
<dbReference type="FunFam" id="3.40.50.2300:FF:000475">
    <property type="entry name" value="Olfactory receptor C family, g2"/>
    <property type="match status" value="1"/>
</dbReference>
<dbReference type="InterPro" id="IPR017978">
    <property type="entry name" value="GPCR_3_C"/>
</dbReference>
<dbReference type="Pfam" id="PF01094">
    <property type="entry name" value="ANF_receptor"/>
    <property type="match status" value="1"/>
</dbReference>
<dbReference type="InterPro" id="IPR038550">
    <property type="entry name" value="GPCR_3_9-Cys_sf"/>
</dbReference>
<dbReference type="CDD" id="cd06364">
    <property type="entry name" value="PBP1_CaSR"/>
    <property type="match status" value="1"/>
</dbReference>
<dbReference type="InterPro" id="IPR028082">
    <property type="entry name" value="Peripla_BP_I"/>
</dbReference>
<evidence type="ECO:0000256" key="11">
    <source>
        <dbReference type="ARBA" id="ARBA00023224"/>
    </source>
</evidence>
<dbReference type="FunFam" id="3.40.50.2300:FF:000125">
    <property type="entry name" value="Vomeronasal 2, receptor 88"/>
    <property type="match status" value="1"/>
</dbReference>
<keyword evidence="11" id="KW-0807">Transducer</keyword>
<keyword evidence="7" id="KW-0297">G-protein coupled receptor</keyword>
<evidence type="ECO:0000259" key="13">
    <source>
        <dbReference type="PROSITE" id="PS50259"/>
    </source>
</evidence>
<evidence type="ECO:0000256" key="12">
    <source>
        <dbReference type="SAM" id="Phobius"/>
    </source>
</evidence>
<reference evidence="14" key="2">
    <citation type="submission" date="2025-09" db="UniProtKB">
        <authorList>
            <consortium name="Ensembl"/>
        </authorList>
    </citation>
    <scope>IDENTIFICATION</scope>
</reference>
<dbReference type="Proteomes" id="UP000694620">
    <property type="component" value="Unassembled WGS sequence"/>
</dbReference>
<dbReference type="FunFam" id="2.10.50.30:FF:000002">
    <property type="entry name" value="Vomeronasal 2 receptor, h1"/>
    <property type="match status" value="1"/>
</dbReference>
<evidence type="ECO:0000256" key="5">
    <source>
        <dbReference type="ARBA" id="ARBA00022729"/>
    </source>
</evidence>
<evidence type="ECO:0000256" key="8">
    <source>
        <dbReference type="ARBA" id="ARBA00023136"/>
    </source>
</evidence>
<dbReference type="PROSITE" id="PS50259">
    <property type="entry name" value="G_PROTEIN_RECEP_F3_4"/>
    <property type="match status" value="1"/>
</dbReference>
<dbReference type="InterPro" id="IPR011500">
    <property type="entry name" value="GPCR_3_9-Cys_dom"/>
</dbReference>
<evidence type="ECO:0000313" key="14">
    <source>
        <dbReference type="Ensembl" id="ENSECRP00000030852.1"/>
    </source>
</evidence>
<accession>A0A8C4TFB7</accession>
<dbReference type="Pfam" id="PF07562">
    <property type="entry name" value="NCD3G"/>
    <property type="match status" value="1"/>
</dbReference>
<dbReference type="PRINTS" id="PR00248">
    <property type="entry name" value="GPCRMGR"/>
</dbReference>
<dbReference type="InterPro" id="IPR000337">
    <property type="entry name" value="GPCR_3"/>
</dbReference>
<sequence length="843" mass="94128">MQYFLCSYIVLNFFAVDRGKCVCVRICVCSKACVPYFFLLPRNIISVFFSCSLDYLGFQRAQTMIFAIEEINMDQTILPNITLGYRLYDNCMKLPMALRAATTLIAGQEDIITDFKCWGPPPVLAIVGDPGSTHSIAMSRMLSLFQMPMVSYYATCLCLSDKKEYPTFFRTIPSDAFQVKAMVRIIQYFGWTWVGAIASDDDYGQYAIKNFNEEIKYFGCIAFSETIPKVYDKLKITQIVDSITHSTAKVIVVFSSRGDLVALMKEVVRQNITGKQWIASEGWSTSTVLASKENADSFGGTIGIAIRRGEIPGLKKFLLQLQPDQNNNIMTKFWETVFECTFQNNISNMNLSTSGTSKACTGSEDLKTKNNAFVDTSNLRASYNVHKAVYALAHALHDLISCKSGNGPFENQTCANIKKLEPWQLIHYLKKVNFINHFGDRVTFDKNGDAPAIYDIINWHKTGDGSVTFKTVGVFDESATAGKELFLSDGEIFWNFPSGTVPESICSQSCYPGTRKATRKGQPVCCFDCVPCTDGEISFSIECFQCTADFWSNQNKTICVLKEVEFLSYEDAMGMTLAVIALLGACMSLFVLVIFMQYRSTPIVKANNSELSFLLLISLTFSFLSALCFIGQPSHWTCMLRHVLLGISLVVCISCILVKTIVVIMAFKATLPGNNMMKWFGVAQQRGTIICFTLIQALICTIWLSTTPPFPLRNTKYQNDKIIFECSIGSLIGFGCLLGYVGFLACISFLLAFLARHLPDTFNEAKFITFSMLIFCAVWITFIPAYISSPGKYTVAVEIFAILASSFGLLFAIFAPKCYIILLKPELNTKKAMMVNKNALSTY</sequence>
<evidence type="ECO:0000256" key="9">
    <source>
        <dbReference type="ARBA" id="ARBA00023170"/>
    </source>
</evidence>
<dbReference type="PANTHER" id="PTHR24061">
    <property type="entry name" value="CALCIUM-SENSING RECEPTOR-RELATED"/>
    <property type="match status" value="1"/>
</dbReference>
<dbReference type="GO" id="GO:0005886">
    <property type="term" value="C:plasma membrane"/>
    <property type="evidence" value="ECO:0007669"/>
    <property type="project" value="UniProtKB-SubCell"/>
</dbReference>
<dbReference type="PROSITE" id="PS00981">
    <property type="entry name" value="G_PROTEIN_RECEP_F3_3"/>
    <property type="match status" value="1"/>
</dbReference>
<keyword evidence="15" id="KW-1185">Reference proteome</keyword>
<feature type="domain" description="G-protein coupled receptors family 3 profile" evidence="13">
    <location>
        <begin position="573"/>
        <end position="837"/>
    </location>
</feature>
<evidence type="ECO:0000313" key="15">
    <source>
        <dbReference type="Proteomes" id="UP000694620"/>
    </source>
</evidence>
<proteinExistence type="inferred from homology"/>
<keyword evidence="9" id="KW-0675">Receptor</keyword>
<evidence type="ECO:0000256" key="3">
    <source>
        <dbReference type="ARBA" id="ARBA00022475"/>
    </source>
</evidence>
<dbReference type="CDD" id="cd15283">
    <property type="entry name" value="7tmC_V2R_pheromone"/>
    <property type="match status" value="1"/>
</dbReference>
<feature type="transmembrane region" description="Helical" evidence="12">
    <location>
        <begin position="799"/>
        <end position="823"/>
    </location>
</feature>
<dbReference type="InterPro" id="IPR001828">
    <property type="entry name" value="ANF_lig-bd_rcpt"/>
</dbReference>
<dbReference type="AlphaFoldDB" id="A0A8C4TFB7"/>
<evidence type="ECO:0000256" key="2">
    <source>
        <dbReference type="ARBA" id="ARBA00007242"/>
    </source>
</evidence>
<dbReference type="Gene3D" id="2.10.50.30">
    <property type="entry name" value="GPCR, family 3, nine cysteines domain"/>
    <property type="match status" value="1"/>
</dbReference>
<dbReference type="InterPro" id="IPR000068">
    <property type="entry name" value="GPCR_3_Ca_sens_rcpt-rel"/>
</dbReference>
<dbReference type="GeneTree" id="ENSGT00940000162782"/>
<dbReference type="Pfam" id="PF00003">
    <property type="entry name" value="7tm_3"/>
    <property type="match status" value="1"/>
</dbReference>
<name>A0A8C4TFB7_ERPCA</name>
<keyword evidence="10" id="KW-0325">Glycoprotein</keyword>
<dbReference type="Gene3D" id="3.40.50.2300">
    <property type="match status" value="2"/>
</dbReference>
<keyword evidence="5" id="KW-0732">Signal</keyword>
<dbReference type="PRINTS" id="PR00592">
    <property type="entry name" value="CASENSINGR"/>
</dbReference>
<evidence type="ECO:0000256" key="7">
    <source>
        <dbReference type="ARBA" id="ARBA00023040"/>
    </source>
</evidence>
<dbReference type="Ensembl" id="ENSECRT00000031505.1">
    <property type="protein sequence ID" value="ENSECRP00000030852.1"/>
    <property type="gene ID" value="ENSECRG00000020929.1"/>
</dbReference>
<keyword evidence="6 12" id="KW-1133">Transmembrane helix</keyword>
<dbReference type="SUPFAM" id="SSF53822">
    <property type="entry name" value="Periplasmic binding protein-like I"/>
    <property type="match status" value="1"/>
</dbReference>
<dbReference type="PANTHER" id="PTHR24061:SF418">
    <property type="entry name" value="C-FAMILY ODORANT RECEPTOR OLFCQ19-RELATED"/>
    <property type="match status" value="1"/>
</dbReference>
<dbReference type="InterPro" id="IPR017979">
    <property type="entry name" value="GPCR_3_CS"/>
</dbReference>
<feature type="transmembrane region" description="Helical" evidence="12">
    <location>
        <begin position="688"/>
        <end position="708"/>
    </location>
</feature>
<feature type="transmembrane region" description="Helical" evidence="12">
    <location>
        <begin position="572"/>
        <end position="598"/>
    </location>
</feature>
<evidence type="ECO:0000256" key="1">
    <source>
        <dbReference type="ARBA" id="ARBA00004651"/>
    </source>
</evidence>
<keyword evidence="8 12" id="KW-0472">Membrane</keyword>
<comment type="subcellular location">
    <subcellularLocation>
        <location evidence="1">Cell membrane</location>
        <topology evidence="1">Multi-pass membrane protein</topology>
    </subcellularLocation>
</comment>
<feature type="transmembrane region" description="Helical" evidence="12">
    <location>
        <begin position="728"/>
        <end position="755"/>
    </location>
</feature>
<keyword evidence="4 12" id="KW-0812">Transmembrane</keyword>